<feature type="signal peptide" evidence="2">
    <location>
        <begin position="1"/>
        <end position="18"/>
    </location>
</feature>
<evidence type="ECO:0000259" key="3">
    <source>
        <dbReference type="Pfam" id="PF12770"/>
    </source>
</evidence>
<keyword evidence="2" id="KW-0732">Signal</keyword>
<name>A0ABW5LM52_9FLAO</name>
<keyword evidence="1" id="KW-0812">Transmembrane</keyword>
<dbReference type="EMBL" id="JBHULH010000001">
    <property type="protein sequence ID" value="MFD2565895.1"/>
    <property type="molecule type" value="Genomic_DNA"/>
</dbReference>
<dbReference type="SUPFAM" id="SSF48452">
    <property type="entry name" value="TPR-like"/>
    <property type="match status" value="1"/>
</dbReference>
<keyword evidence="1" id="KW-1133">Transmembrane helix</keyword>
<dbReference type="Proteomes" id="UP001597508">
    <property type="component" value="Unassembled WGS sequence"/>
</dbReference>
<evidence type="ECO:0000313" key="5">
    <source>
        <dbReference type="Proteomes" id="UP001597508"/>
    </source>
</evidence>
<dbReference type="RefSeq" id="WP_379664620.1">
    <property type="nucleotide sequence ID" value="NZ_JBHULH010000001.1"/>
</dbReference>
<dbReference type="Pfam" id="PF12770">
    <property type="entry name" value="CHAT"/>
    <property type="match status" value="1"/>
</dbReference>
<gene>
    <name evidence="4" type="ORF">ACFSRZ_00850</name>
</gene>
<feature type="chain" id="PRO_5045498102" evidence="2">
    <location>
        <begin position="19"/>
        <end position="893"/>
    </location>
</feature>
<evidence type="ECO:0000256" key="2">
    <source>
        <dbReference type="SAM" id="SignalP"/>
    </source>
</evidence>
<dbReference type="Gene3D" id="1.25.40.10">
    <property type="entry name" value="Tetratricopeptide repeat domain"/>
    <property type="match status" value="2"/>
</dbReference>
<proteinExistence type="predicted"/>
<comment type="caution">
    <text evidence="4">The sequence shown here is derived from an EMBL/GenBank/DDBJ whole genome shotgun (WGS) entry which is preliminary data.</text>
</comment>
<reference evidence="5" key="1">
    <citation type="journal article" date="2019" name="Int. J. Syst. Evol. Microbiol.">
        <title>The Global Catalogue of Microorganisms (GCM) 10K type strain sequencing project: providing services to taxonomists for standard genome sequencing and annotation.</title>
        <authorList>
            <consortium name="The Broad Institute Genomics Platform"/>
            <consortium name="The Broad Institute Genome Sequencing Center for Infectious Disease"/>
            <person name="Wu L."/>
            <person name="Ma J."/>
        </authorList>
    </citation>
    <scope>NUCLEOTIDE SEQUENCE [LARGE SCALE GENOMIC DNA]</scope>
    <source>
        <strain evidence="5">KCTC 52127</strain>
    </source>
</reference>
<keyword evidence="1" id="KW-0472">Membrane</keyword>
<dbReference type="InterPro" id="IPR011990">
    <property type="entry name" value="TPR-like_helical_dom_sf"/>
</dbReference>
<sequence>MRKTTIYLLVLVSSFSYAQTRNILNSIENLYKEGKYKEVTQQSFQIPPDPNTTDSLFYAELLALQSNAHYELSNYTRAIELANQSILYTPNNEGGQNLKGMMLFDRAFSEYSLGKYRTSYESVKEAESILTTLKAPNLDYLLSIYADIAGTAITYGYLEEAEYYILKGISVYKENKSKVVADKNQASKEVLFRYKLVELYSSKKQEKELVKQIQEFSKMKNLRRFNDVENLMYAVSLNIVGDFYLNNLEDLERESALLEGGKYIEKALTILDKEKYPKNEIQFKFNIAKQLRYSKEYQKALFVNKEIIERVEANDERLPFFHAQRGILYLEQGKFSEAKVELSRMITLIHRGEKLSSDFSNFQPSEELHHTGLLVEIPGIIQKHFPEHRDALQLSSQMYVIGLQQFKNCYRKEELNDKLKSYYHLAIDGILKNGSLKVGEMVNAIENIENRLAWKEFLQNRKHTKEILPDSIFNRELQLRKEIVQLRKKNDSLQIIALEKQIENHREYLQKNFPAISSSIFNEFKYENFQKQLNENTCALKYKRIGDRMYLFRITQDEIDVSPIEFDTTLQEEIKGYIRILKTRKEDLEKGNNLYKKILPFSLSEFEQIIILPDDILYHLPFEALVDEDSKYLLYNQSISYASYLVFANKKQQNQTVEEIQIYRPNYSNKITNRSSVKLNGAKEETEKISELYKTKLFEGSQSSKSFFLNKSPDAKILHLSMHASINGQHPELSYFIFSEDLGQKLYLEELYGMKLQADLAVLSACSTGEGAMDDIKGHISLQRAFTYAGVSATVSSLWEAPDDATQQIMVSFYKHLKEGNSKSKALQMAKIDYLETNQEPSLAVPYYWAAFTISGNTTPLDKNSYWNYIGISLILLIVFFFRRNLRKAFKNS</sequence>
<keyword evidence="5" id="KW-1185">Reference proteome</keyword>
<organism evidence="4 5">
    <name type="scientific">Pseudotenacibaculum haliotis</name>
    <dbReference type="NCBI Taxonomy" id="1862138"/>
    <lineage>
        <taxon>Bacteria</taxon>
        <taxon>Pseudomonadati</taxon>
        <taxon>Bacteroidota</taxon>
        <taxon>Flavobacteriia</taxon>
        <taxon>Flavobacteriales</taxon>
        <taxon>Flavobacteriaceae</taxon>
        <taxon>Pseudotenacibaculum</taxon>
    </lineage>
</organism>
<feature type="transmembrane region" description="Helical" evidence="1">
    <location>
        <begin position="866"/>
        <end position="882"/>
    </location>
</feature>
<accession>A0ABW5LM52</accession>
<evidence type="ECO:0000313" key="4">
    <source>
        <dbReference type="EMBL" id="MFD2565895.1"/>
    </source>
</evidence>
<protein>
    <submittedName>
        <fullName evidence="4">CHAT domain-containing protein</fullName>
    </submittedName>
</protein>
<dbReference type="PANTHER" id="PTHR10098">
    <property type="entry name" value="RAPSYN-RELATED"/>
    <property type="match status" value="1"/>
</dbReference>
<dbReference type="InterPro" id="IPR024983">
    <property type="entry name" value="CHAT_dom"/>
</dbReference>
<evidence type="ECO:0000256" key="1">
    <source>
        <dbReference type="SAM" id="Phobius"/>
    </source>
</evidence>
<feature type="domain" description="CHAT" evidence="3">
    <location>
        <begin position="591"/>
        <end position="857"/>
    </location>
</feature>